<dbReference type="PANTHER" id="PTHR23231">
    <property type="entry name" value="GERM CELL-LESS PROTEIN"/>
    <property type="match status" value="1"/>
</dbReference>
<dbReference type="GO" id="GO:0007281">
    <property type="term" value="P:germ cell development"/>
    <property type="evidence" value="ECO:0007669"/>
    <property type="project" value="InterPro"/>
</dbReference>
<dbReference type="PANTHER" id="PTHR23231:SF17">
    <property type="entry name" value="BTB DOMAIN-CONTAINING PROTEIN"/>
    <property type="match status" value="1"/>
</dbReference>
<feature type="compositionally biased region" description="Basic and acidic residues" evidence="2">
    <location>
        <begin position="52"/>
        <end position="64"/>
    </location>
</feature>
<evidence type="ECO:0000259" key="3">
    <source>
        <dbReference type="PROSITE" id="PS50097"/>
    </source>
</evidence>
<dbReference type="Proteomes" id="UP000002279">
    <property type="component" value="Chromosome 5"/>
</dbReference>
<keyword evidence="5" id="KW-1185">Reference proteome</keyword>
<keyword evidence="1" id="KW-0217">Developmental protein</keyword>
<evidence type="ECO:0000313" key="5">
    <source>
        <dbReference type="Proteomes" id="UP000002279"/>
    </source>
</evidence>
<evidence type="ECO:0000256" key="1">
    <source>
        <dbReference type="ARBA" id="ARBA00022473"/>
    </source>
</evidence>
<feature type="region of interest" description="Disordered" evidence="2">
    <location>
        <begin position="292"/>
        <end position="312"/>
    </location>
</feature>
<dbReference type="PROSITE" id="PS51257">
    <property type="entry name" value="PROKAR_LIPOPROTEIN"/>
    <property type="match status" value="1"/>
</dbReference>
<dbReference type="AlphaFoldDB" id="A0A6I8N7V4"/>
<dbReference type="Ensembl" id="ENSOANT00000052100.1">
    <property type="protein sequence ID" value="ENSOANP00000037112.1"/>
    <property type="gene ID" value="ENSOANG00000045991.1"/>
</dbReference>
<sequence length="396" mass="43053">MGGLGSRILGLGPGPGAAAGGCAASSSSSSSAAAAASASPCPCCARTKRKRSCGERPDRHAHHDDDDDDEDEEEDEEEEEGRPEKRPRRRLLHSPWRKRMGSTANYIYQTLFLNGENSDIKICALGEEWSLHKLYLRQSGYFSSMFCGSWKESTVDVIELEIPDGNIDTEALQVAFGSLYRDDVLVESSRVISVLAAACMLQLPKPRVAAHLLFQPLRHASGNGCVHHPQEGSSGGVAFLESEQGRTFQPVFRQLRLQYIVGDLASARIVESDALIPSVLLAVDGLQLRPGPARHLHDATSSSGATPSASPAALVSLRPRRNLAFRLRLASFDGNGKLICSRTTGYRILTLEKDQEQAVMTLDGRLSVFPLYISCNFMYVSSEKEGPAGRPETPRD</sequence>
<dbReference type="InterPro" id="IPR000210">
    <property type="entry name" value="BTB/POZ_dom"/>
</dbReference>
<feature type="compositionally biased region" description="Low complexity" evidence="2">
    <location>
        <begin position="20"/>
        <end position="40"/>
    </location>
</feature>
<dbReference type="Pfam" id="PF00651">
    <property type="entry name" value="BTB"/>
    <property type="match status" value="1"/>
</dbReference>
<dbReference type="SUPFAM" id="SSF54695">
    <property type="entry name" value="POZ domain"/>
    <property type="match status" value="1"/>
</dbReference>
<feature type="domain" description="BTB" evidence="3">
    <location>
        <begin position="118"/>
        <end position="188"/>
    </location>
</feature>
<name>A0A6I8N7V4_ORNAN</name>
<reference evidence="4" key="2">
    <citation type="submission" date="2025-08" db="UniProtKB">
        <authorList>
            <consortium name="Ensembl"/>
        </authorList>
    </citation>
    <scope>IDENTIFICATION</scope>
    <source>
        <strain evidence="4">Glennie</strain>
    </source>
</reference>
<feature type="region of interest" description="Disordered" evidence="2">
    <location>
        <begin position="1"/>
        <end position="89"/>
    </location>
</feature>
<organism evidence="4 5">
    <name type="scientific">Ornithorhynchus anatinus</name>
    <name type="common">Duckbill platypus</name>
    <dbReference type="NCBI Taxonomy" id="9258"/>
    <lineage>
        <taxon>Eukaryota</taxon>
        <taxon>Metazoa</taxon>
        <taxon>Chordata</taxon>
        <taxon>Craniata</taxon>
        <taxon>Vertebrata</taxon>
        <taxon>Euteleostomi</taxon>
        <taxon>Mammalia</taxon>
        <taxon>Monotremata</taxon>
        <taxon>Ornithorhynchidae</taxon>
        <taxon>Ornithorhynchus</taxon>
    </lineage>
</organism>
<proteinExistence type="predicted"/>
<reference evidence="4 5" key="1">
    <citation type="journal article" date="2008" name="Nature">
        <title>Genome analysis of the platypus reveals unique signatures of evolution.</title>
        <authorList>
            <person name="Warren W.C."/>
            <person name="Hillier L.W."/>
            <person name="Marshall Graves J.A."/>
            <person name="Birney E."/>
            <person name="Ponting C.P."/>
            <person name="Grutzner F."/>
            <person name="Belov K."/>
            <person name="Miller W."/>
            <person name="Clarke L."/>
            <person name="Chinwalla A.T."/>
            <person name="Yang S.P."/>
            <person name="Heger A."/>
            <person name="Locke D.P."/>
            <person name="Miethke P."/>
            <person name="Waters P.D."/>
            <person name="Veyrunes F."/>
            <person name="Fulton L."/>
            <person name="Fulton B."/>
            <person name="Graves T."/>
            <person name="Wallis J."/>
            <person name="Puente X.S."/>
            <person name="Lopez-Otin C."/>
            <person name="Ordonez G.R."/>
            <person name="Eichler E.E."/>
            <person name="Chen L."/>
            <person name="Cheng Z."/>
            <person name="Deakin J.E."/>
            <person name="Alsop A."/>
            <person name="Thompson K."/>
            <person name="Kirby P."/>
            <person name="Papenfuss A.T."/>
            <person name="Wakefield M.J."/>
            <person name="Olender T."/>
            <person name="Lancet D."/>
            <person name="Huttley G.A."/>
            <person name="Smit A.F."/>
            <person name="Pask A."/>
            <person name="Temple-Smith P."/>
            <person name="Batzer M.A."/>
            <person name="Walker J.A."/>
            <person name="Konkel M.K."/>
            <person name="Harris R.S."/>
            <person name="Whittington C.M."/>
            <person name="Wong E.S."/>
            <person name="Gemmell N.J."/>
            <person name="Buschiazzo E."/>
            <person name="Vargas Jentzsch I.M."/>
            <person name="Merkel A."/>
            <person name="Schmitz J."/>
            <person name="Zemann A."/>
            <person name="Churakov G."/>
            <person name="Kriegs J.O."/>
            <person name="Brosius J."/>
            <person name="Murchison E.P."/>
            <person name="Sachidanandam R."/>
            <person name="Smith C."/>
            <person name="Hannon G.J."/>
            <person name="Tsend-Ayush E."/>
            <person name="McMillan D."/>
            <person name="Attenborough R."/>
            <person name="Rens W."/>
            <person name="Ferguson-Smith M."/>
            <person name="Lefevre C.M."/>
            <person name="Sharp J.A."/>
            <person name="Nicholas K.R."/>
            <person name="Ray D.A."/>
            <person name="Kube M."/>
            <person name="Reinhardt R."/>
            <person name="Pringle T.H."/>
            <person name="Taylor J."/>
            <person name="Jones R.C."/>
            <person name="Nixon B."/>
            <person name="Dacheux J.L."/>
            <person name="Niwa H."/>
            <person name="Sekita Y."/>
            <person name="Huang X."/>
            <person name="Stark A."/>
            <person name="Kheradpour P."/>
            <person name="Kellis M."/>
            <person name="Flicek P."/>
            <person name="Chen Y."/>
            <person name="Webber C."/>
            <person name="Hardison R."/>
            <person name="Nelson J."/>
            <person name="Hallsworth-Pepin K."/>
            <person name="Delehaunty K."/>
            <person name="Markovic C."/>
            <person name="Minx P."/>
            <person name="Feng Y."/>
            <person name="Kremitzki C."/>
            <person name="Mitreva M."/>
            <person name="Glasscock J."/>
            <person name="Wylie T."/>
            <person name="Wohldmann P."/>
            <person name="Thiru P."/>
            <person name="Nhan M.N."/>
            <person name="Pohl C.S."/>
            <person name="Smith S.M."/>
            <person name="Hou S."/>
            <person name="Nefedov M."/>
            <person name="de Jong P.J."/>
            <person name="Renfree M.B."/>
            <person name="Mardis E.R."/>
            <person name="Wilson R.K."/>
        </authorList>
    </citation>
    <scope>NUCLEOTIDE SEQUENCE [LARGE SCALE GENOMIC DNA]</scope>
    <source>
        <strain evidence="4 5">Glennie</strain>
    </source>
</reference>
<feature type="compositionally biased region" description="Low complexity" evidence="2">
    <location>
        <begin position="299"/>
        <end position="312"/>
    </location>
</feature>
<protein>
    <recommendedName>
        <fullName evidence="3">BTB domain-containing protein</fullName>
    </recommendedName>
</protein>
<feature type="compositionally biased region" description="Acidic residues" evidence="2">
    <location>
        <begin position="65"/>
        <end position="81"/>
    </location>
</feature>
<dbReference type="CDD" id="cd18305">
    <property type="entry name" value="BTB_POZ_GCL"/>
    <property type="match status" value="1"/>
</dbReference>
<dbReference type="GeneTree" id="ENSGT00940000156185"/>
<dbReference type="InterPro" id="IPR011333">
    <property type="entry name" value="SKP1/BTB/POZ_sf"/>
</dbReference>
<gene>
    <name evidence="4" type="primary">GMCL1</name>
</gene>
<dbReference type="Bgee" id="ENSOANG00000045991">
    <property type="expression patterns" value="Expressed in testis and 8 other cell types or tissues"/>
</dbReference>
<dbReference type="InterPro" id="IPR043380">
    <property type="entry name" value="Gcl-like"/>
</dbReference>
<feature type="compositionally biased region" description="Gly residues" evidence="2">
    <location>
        <begin position="1"/>
        <end position="19"/>
    </location>
</feature>
<dbReference type="SMART" id="SM00225">
    <property type="entry name" value="BTB"/>
    <property type="match status" value="1"/>
</dbReference>
<reference evidence="4" key="3">
    <citation type="submission" date="2025-09" db="UniProtKB">
        <authorList>
            <consortium name="Ensembl"/>
        </authorList>
    </citation>
    <scope>IDENTIFICATION</scope>
    <source>
        <strain evidence="4">Glennie</strain>
    </source>
</reference>
<evidence type="ECO:0000313" key="4">
    <source>
        <dbReference type="Ensembl" id="ENSOANP00000037112.1"/>
    </source>
</evidence>
<accession>A0A6I8N7V4</accession>
<evidence type="ECO:0000256" key="2">
    <source>
        <dbReference type="SAM" id="MobiDB-lite"/>
    </source>
</evidence>
<dbReference type="PROSITE" id="PS50097">
    <property type="entry name" value="BTB"/>
    <property type="match status" value="1"/>
</dbReference>
<dbReference type="Gene3D" id="3.30.710.10">
    <property type="entry name" value="Potassium Channel Kv1.1, Chain A"/>
    <property type="match status" value="1"/>
</dbReference>